<protein>
    <submittedName>
        <fullName evidence="5">Type I restriction enzyme, S subunit</fullName>
    </submittedName>
</protein>
<evidence type="ECO:0000259" key="4">
    <source>
        <dbReference type="Pfam" id="PF01420"/>
    </source>
</evidence>
<dbReference type="OrthoDB" id="9798929at2"/>
<evidence type="ECO:0000313" key="6">
    <source>
        <dbReference type="Proteomes" id="UP000198575"/>
    </source>
</evidence>
<proteinExistence type="inferred from homology"/>
<organism evidence="5 6">
    <name type="scientific">Dokdonella immobilis</name>
    <dbReference type="NCBI Taxonomy" id="578942"/>
    <lineage>
        <taxon>Bacteria</taxon>
        <taxon>Pseudomonadati</taxon>
        <taxon>Pseudomonadota</taxon>
        <taxon>Gammaproteobacteria</taxon>
        <taxon>Lysobacterales</taxon>
        <taxon>Rhodanobacteraceae</taxon>
        <taxon>Dokdonella</taxon>
    </lineage>
</organism>
<accession>A0A1I4XS47</accession>
<keyword evidence="3" id="KW-0238">DNA-binding</keyword>
<evidence type="ECO:0000256" key="2">
    <source>
        <dbReference type="ARBA" id="ARBA00022747"/>
    </source>
</evidence>
<feature type="domain" description="Type I restriction modification DNA specificity" evidence="4">
    <location>
        <begin position="226"/>
        <end position="383"/>
    </location>
</feature>
<dbReference type="CDD" id="cd17256">
    <property type="entry name" value="RMtype1_S_EcoJA65PI-TRD1-CR1_like"/>
    <property type="match status" value="1"/>
</dbReference>
<dbReference type="GO" id="GO:0003677">
    <property type="term" value="F:DNA binding"/>
    <property type="evidence" value="ECO:0007669"/>
    <property type="project" value="UniProtKB-KW"/>
</dbReference>
<dbReference type="InterPro" id="IPR000055">
    <property type="entry name" value="Restrct_endonuc_typeI_TRD"/>
</dbReference>
<dbReference type="SUPFAM" id="SSF116734">
    <property type="entry name" value="DNA methylase specificity domain"/>
    <property type="match status" value="2"/>
</dbReference>
<keyword evidence="6" id="KW-1185">Reference proteome</keyword>
<name>A0A1I4XS47_9GAMM</name>
<dbReference type="Pfam" id="PF01420">
    <property type="entry name" value="Methylase_S"/>
    <property type="match status" value="2"/>
</dbReference>
<keyword evidence="2" id="KW-0680">Restriction system</keyword>
<dbReference type="STRING" id="578942.SAMN05216289_11182"/>
<reference evidence="5 6" key="1">
    <citation type="submission" date="2016-10" db="EMBL/GenBank/DDBJ databases">
        <authorList>
            <person name="de Groot N.N."/>
        </authorList>
    </citation>
    <scope>NUCLEOTIDE SEQUENCE [LARGE SCALE GENOMIC DNA]</scope>
    <source>
        <strain evidence="5 6">CGMCC 1.7659</strain>
    </source>
</reference>
<dbReference type="Proteomes" id="UP000198575">
    <property type="component" value="Unassembled WGS sequence"/>
</dbReference>
<evidence type="ECO:0000313" key="5">
    <source>
        <dbReference type="EMBL" id="SFN28506.1"/>
    </source>
</evidence>
<feature type="domain" description="Type I restriction modification DNA specificity" evidence="4">
    <location>
        <begin position="66"/>
        <end position="185"/>
    </location>
</feature>
<dbReference type="RefSeq" id="WP_092407470.1">
    <property type="nucleotide sequence ID" value="NZ_FOVF01000011.1"/>
</dbReference>
<dbReference type="InterPro" id="IPR044946">
    <property type="entry name" value="Restrct_endonuc_typeI_TRD_sf"/>
</dbReference>
<comment type="similarity">
    <text evidence="1">Belongs to the type-I restriction system S methylase family.</text>
</comment>
<dbReference type="InterPro" id="IPR052021">
    <property type="entry name" value="Type-I_RS_S_subunit"/>
</dbReference>
<dbReference type="Gene3D" id="3.90.220.20">
    <property type="entry name" value="DNA methylase specificity domains"/>
    <property type="match status" value="2"/>
</dbReference>
<dbReference type="PANTHER" id="PTHR30408:SF12">
    <property type="entry name" value="TYPE I RESTRICTION ENZYME MJAVIII SPECIFICITY SUBUNIT"/>
    <property type="match status" value="1"/>
</dbReference>
<evidence type="ECO:0000256" key="1">
    <source>
        <dbReference type="ARBA" id="ARBA00010923"/>
    </source>
</evidence>
<dbReference type="AlphaFoldDB" id="A0A1I4XS47"/>
<dbReference type="PANTHER" id="PTHR30408">
    <property type="entry name" value="TYPE-1 RESTRICTION ENZYME ECOKI SPECIFICITY PROTEIN"/>
    <property type="match status" value="1"/>
</dbReference>
<dbReference type="Gene3D" id="1.10.287.1120">
    <property type="entry name" value="Bipartite methylase S protein"/>
    <property type="match status" value="1"/>
</dbReference>
<sequence>MSERGFQWAALDDLIQSDKPICYGVLKPGIEDPHGIPLVRIVDIESSELRRDGLFRITPALDKQFGRSRIDAGDLLLSIQGTVGRVAIVPPGVAGANISRTIARLSFTSGGDARFYKHWFLSNDGLRTIDGAIVGTTRSSLNIGVLRKVAVPSPDGPEKAKIAEVLDTLDTIIRQTEAIIEKLKQVKQGLLHDLLTRGIDANGELRPPQSQAPHLYRDSPLGWIPRAWTSSSLGTSADFKSGYAFKEHELSADGMRVVRISNLHKPDFPYWNYDGRVRPAWVVNDGDLLFSWAGVASSIDAYIYRGDTALLNQHIYNLHIEDRVRRAWTFHCLNVQLPKLRESIEGGAGQLHLTKAKIQQIQIAFPDAEELAAIIYRLECFEERVSQEIATFDKLQVLKSGLMDDLLTGRVRVTPLLA</sequence>
<gene>
    <name evidence="5" type="ORF">SAMN05216289_11182</name>
</gene>
<evidence type="ECO:0000256" key="3">
    <source>
        <dbReference type="ARBA" id="ARBA00023125"/>
    </source>
</evidence>
<dbReference type="EMBL" id="FOVF01000011">
    <property type="protein sequence ID" value="SFN28506.1"/>
    <property type="molecule type" value="Genomic_DNA"/>
</dbReference>
<dbReference type="GO" id="GO:0009307">
    <property type="term" value="P:DNA restriction-modification system"/>
    <property type="evidence" value="ECO:0007669"/>
    <property type="project" value="UniProtKB-KW"/>
</dbReference>